<dbReference type="OrthoDB" id="549336at2759"/>
<evidence type="ECO:0008006" key="3">
    <source>
        <dbReference type="Google" id="ProtNLM"/>
    </source>
</evidence>
<protein>
    <recommendedName>
        <fullName evidence="3">Glycosyltransferase family 1 protein</fullName>
    </recommendedName>
</protein>
<dbReference type="InParanoid" id="A0A067PIG1"/>
<proteinExistence type="predicted"/>
<dbReference type="HOGENOM" id="CLU_045279_0_0_1"/>
<reference evidence="2" key="1">
    <citation type="journal article" date="2014" name="Proc. Natl. Acad. Sci. U.S.A.">
        <title>Extensive sampling of basidiomycete genomes demonstrates inadequacy of the white-rot/brown-rot paradigm for wood decay fungi.</title>
        <authorList>
            <person name="Riley R."/>
            <person name="Salamov A.A."/>
            <person name="Brown D.W."/>
            <person name="Nagy L.G."/>
            <person name="Floudas D."/>
            <person name="Held B.W."/>
            <person name="Levasseur A."/>
            <person name="Lombard V."/>
            <person name="Morin E."/>
            <person name="Otillar R."/>
            <person name="Lindquist E.A."/>
            <person name="Sun H."/>
            <person name="LaButti K.M."/>
            <person name="Schmutz J."/>
            <person name="Jabbour D."/>
            <person name="Luo H."/>
            <person name="Baker S.E."/>
            <person name="Pisabarro A.G."/>
            <person name="Walton J.D."/>
            <person name="Blanchette R.A."/>
            <person name="Henrissat B."/>
            <person name="Martin F."/>
            <person name="Cullen D."/>
            <person name="Hibbett D.S."/>
            <person name="Grigoriev I.V."/>
        </authorList>
    </citation>
    <scope>NUCLEOTIDE SEQUENCE [LARGE SCALE GENOMIC DNA]</scope>
    <source>
        <strain evidence="2">MUCL 33604</strain>
    </source>
</reference>
<evidence type="ECO:0000313" key="1">
    <source>
        <dbReference type="EMBL" id="KDQ54574.1"/>
    </source>
</evidence>
<dbReference type="AlphaFoldDB" id="A0A067PIG1"/>
<keyword evidence="2" id="KW-1185">Reference proteome</keyword>
<dbReference type="EMBL" id="KL197728">
    <property type="protein sequence ID" value="KDQ54574.1"/>
    <property type="molecule type" value="Genomic_DNA"/>
</dbReference>
<name>A0A067PIG1_9AGAM</name>
<gene>
    <name evidence="1" type="ORF">JAAARDRAFT_60558</name>
</gene>
<accession>A0A067PIG1</accession>
<evidence type="ECO:0000313" key="2">
    <source>
        <dbReference type="Proteomes" id="UP000027265"/>
    </source>
</evidence>
<organism evidence="1 2">
    <name type="scientific">Jaapia argillacea MUCL 33604</name>
    <dbReference type="NCBI Taxonomy" id="933084"/>
    <lineage>
        <taxon>Eukaryota</taxon>
        <taxon>Fungi</taxon>
        <taxon>Dikarya</taxon>
        <taxon>Basidiomycota</taxon>
        <taxon>Agaricomycotina</taxon>
        <taxon>Agaricomycetes</taxon>
        <taxon>Agaricomycetidae</taxon>
        <taxon>Jaapiales</taxon>
        <taxon>Jaapiaceae</taxon>
        <taxon>Jaapia</taxon>
    </lineage>
</organism>
<sequence length="475" mass="54463">MSFTPAMRTRLSIYALALVTFLTVFLFIQPSFLDSFSTTPVINRFTRSNTHYYAPPFQPSYLNVAVASMFPFHEDVYLPIVQQMESVLDPHGGRVQVYSPIPLQYGFQEIVDALELSREDIINPEEFMPALQSTQFGVPIDLVLLGTCEYDFRQWGKEMLAIWDTRPEDEKFEVACVGHNVSDVHFWREDLAGWAQRGVLRILAISEHVEQAYHDLLQDLGDQSRSADVGFEYVRTGVYVPILDLPLRKHRPNSRGVISQAVVQGFFDPDRRDYKRLFNELIKVILESPRIWGYQEYPERTGSFDAILDSSLPPFQLNLIGGGYLEVPPILKNVVRIHESLDYPEFYALMEQMDIVLPAFASNTYFDNVASSTVAMAIECNVPLLVTRRFRESYNYANDERVVVTRPQGLSEIEAIKLFRTHHFSPSPGDLPQYVDDVNRMLSDGWNRPMKGFETLKSEVSSRNEDVVRKMLSGE</sequence>
<dbReference type="Proteomes" id="UP000027265">
    <property type="component" value="Unassembled WGS sequence"/>
</dbReference>